<name>A0ABQ7AZY9_BRACR</name>
<proteinExistence type="predicted"/>
<sequence length="109" mass="12225">MKVVGMGRSRVVRLENASDLTWSLRDVAPRAILEPRRQKCERLSRVALITSLPVTENASDLTWSLRDVAPRAILELRTPKMRATWASHSDHVAPAGATPWRRCGTSLPR</sequence>
<protein>
    <submittedName>
        <fullName evidence="2">Uncharacterized protein</fullName>
    </submittedName>
</protein>
<accession>A0ABQ7AZY9</accession>
<reference evidence="2 3" key="1">
    <citation type="journal article" date="2020" name="BMC Genomics">
        <title>Intraspecific diversification of the crop wild relative Brassica cretica Lam. using demographic model selection.</title>
        <authorList>
            <person name="Kioukis A."/>
            <person name="Michalopoulou V.A."/>
            <person name="Briers L."/>
            <person name="Pirintsos S."/>
            <person name="Studholme D.J."/>
            <person name="Pavlidis P."/>
            <person name="Sarris P.F."/>
        </authorList>
    </citation>
    <scope>NUCLEOTIDE SEQUENCE [LARGE SCALE GENOMIC DNA]</scope>
    <source>
        <strain evidence="3">cv. PFS-1207/04</strain>
    </source>
</reference>
<feature type="region of interest" description="Disordered" evidence="1">
    <location>
        <begin position="88"/>
        <end position="109"/>
    </location>
</feature>
<dbReference type="Proteomes" id="UP000266723">
    <property type="component" value="Unassembled WGS sequence"/>
</dbReference>
<evidence type="ECO:0000313" key="3">
    <source>
        <dbReference type="Proteomes" id="UP000266723"/>
    </source>
</evidence>
<evidence type="ECO:0000313" key="2">
    <source>
        <dbReference type="EMBL" id="KAF3519509.1"/>
    </source>
</evidence>
<keyword evidence="3" id="KW-1185">Reference proteome</keyword>
<dbReference type="EMBL" id="QGKV02001556">
    <property type="protein sequence ID" value="KAF3519509.1"/>
    <property type="molecule type" value="Genomic_DNA"/>
</dbReference>
<organism evidence="2 3">
    <name type="scientific">Brassica cretica</name>
    <name type="common">Mustard</name>
    <dbReference type="NCBI Taxonomy" id="69181"/>
    <lineage>
        <taxon>Eukaryota</taxon>
        <taxon>Viridiplantae</taxon>
        <taxon>Streptophyta</taxon>
        <taxon>Embryophyta</taxon>
        <taxon>Tracheophyta</taxon>
        <taxon>Spermatophyta</taxon>
        <taxon>Magnoliopsida</taxon>
        <taxon>eudicotyledons</taxon>
        <taxon>Gunneridae</taxon>
        <taxon>Pentapetalae</taxon>
        <taxon>rosids</taxon>
        <taxon>malvids</taxon>
        <taxon>Brassicales</taxon>
        <taxon>Brassicaceae</taxon>
        <taxon>Brassiceae</taxon>
        <taxon>Brassica</taxon>
    </lineage>
</organism>
<evidence type="ECO:0000256" key="1">
    <source>
        <dbReference type="SAM" id="MobiDB-lite"/>
    </source>
</evidence>
<gene>
    <name evidence="2" type="ORF">DY000_02061721</name>
</gene>
<comment type="caution">
    <text evidence="2">The sequence shown here is derived from an EMBL/GenBank/DDBJ whole genome shotgun (WGS) entry which is preliminary data.</text>
</comment>